<organism evidence="4 5">
    <name type="scientific">Ruminiclostridium papyrosolvens C7</name>
    <dbReference type="NCBI Taxonomy" id="1330534"/>
    <lineage>
        <taxon>Bacteria</taxon>
        <taxon>Bacillati</taxon>
        <taxon>Bacillota</taxon>
        <taxon>Clostridia</taxon>
        <taxon>Eubacteriales</taxon>
        <taxon>Oscillospiraceae</taxon>
        <taxon>Ruminiclostridium</taxon>
    </lineage>
</organism>
<dbReference type="OrthoDB" id="2530052at2"/>
<dbReference type="InterPro" id="IPR023186">
    <property type="entry name" value="IUNH"/>
</dbReference>
<evidence type="ECO:0000313" key="5">
    <source>
        <dbReference type="Proteomes" id="UP000016860"/>
    </source>
</evidence>
<dbReference type="PANTHER" id="PTHR12304:SF4">
    <property type="entry name" value="URIDINE NUCLEOSIDASE"/>
    <property type="match status" value="1"/>
</dbReference>
<proteinExistence type="predicted"/>
<evidence type="ECO:0000313" key="4">
    <source>
        <dbReference type="EMBL" id="EPR09604.1"/>
    </source>
</evidence>
<reference evidence="4 5" key="1">
    <citation type="journal article" date="2013" name="Genome Announc.">
        <title>Draft Genome Sequence of the Cellulolytic Bacterium Clostridium papyrosolvens C7 (ATCC 700395).</title>
        <authorList>
            <person name="Zepeda V."/>
            <person name="Dassa B."/>
            <person name="Borovok I."/>
            <person name="Lamed R."/>
            <person name="Bayer E.A."/>
            <person name="Cate J.H."/>
        </authorList>
    </citation>
    <scope>NUCLEOTIDE SEQUENCE [LARGE SCALE GENOMIC DNA]</scope>
    <source>
        <strain evidence="4 5">C7</strain>
    </source>
</reference>
<evidence type="ECO:0000259" key="3">
    <source>
        <dbReference type="Pfam" id="PF01156"/>
    </source>
</evidence>
<keyword evidence="1" id="KW-0378">Hydrolase</keyword>
<comment type="caution">
    <text evidence="4">The sequence shown here is derived from an EMBL/GenBank/DDBJ whole genome shotgun (WGS) entry which is preliminary data.</text>
</comment>
<accession>U4QYD4</accession>
<dbReference type="SUPFAM" id="SSF53590">
    <property type="entry name" value="Nucleoside hydrolase"/>
    <property type="match status" value="1"/>
</dbReference>
<gene>
    <name evidence="4" type="ORF">L323_15610</name>
</gene>
<dbReference type="GO" id="GO:0006152">
    <property type="term" value="P:purine nucleoside catabolic process"/>
    <property type="evidence" value="ECO:0007669"/>
    <property type="project" value="TreeGrafter"/>
</dbReference>
<name>U4QYD4_9FIRM</name>
<dbReference type="PATRIC" id="fig|1330534.3.peg.3089"/>
<sequence length="305" mass="34861">MSINNENMMKRLQKPKGKVDVVFDTDTFNEIDDQYALAYLIKNPEKLNIKAIYAAPFFNDKSSGPDEGMNKSYQEIMNILSLMDRDELKQLVYKGSEQFLHDENTPVSSNAANDLVKRAMEYSQEEPLYVIAVGAITNIASALLIKPEIKDRIVLIWLGGNAHHWPDNKEFNLYQDIAAARIVFGCGVPLVQLPCMGVVSAFTTGGPELEHWLRGKNKLCDYLVDVTTAEAKRCNGGEFWTRPIWDVTAVAWLLEGDFMLERFETSPIPEYDDTYSFNKDRHLIKYIYHINRDKLFGDLFSKLVK</sequence>
<evidence type="ECO:0000256" key="1">
    <source>
        <dbReference type="ARBA" id="ARBA00022801"/>
    </source>
</evidence>
<dbReference type="GO" id="GO:0005829">
    <property type="term" value="C:cytosol"/>
    <property type="evidence" value="ECO:0007669"/>
    <property type="project" value="TreeGrafter"/>
</dbReference>
<dbReference type="AlphaFoldDB" id="U4QYD4"/>
<protein>
    <recommendedName>
        <fullName evidence="3">Inosine/uridine-preferring nucleoside hydrolase domain-containing protein</fullName>
    </recommendedName>
</protein>
<dbReference type="STRING" id="1330534.L323_15610"/>
<dbReference type="RefSeq" id="WP_020816552.1">
    <property type="nucleotide sequence ID" value="NZ_ATAY01000085.1"/>
</dbReference>
<dbReference type="Pfam" id="PF01156">
    <property type="entry name" value="IU_nuc_hydro"/>
    <property type="match status" value="1"/>
</dbReference>
<feature type="domain" description="Inosine/uridine-preferring nucleoside hydrolase" evidence="3">
    <location>
        <begin position="21"/>
        <end position="260"/>
    </location>
</feature>
<dbReference type="InterPro" id="IPR001910">
    <property type="entry name" value="Inosine/uridine_hydrolase_dom"/>
</dbReference>
<dbReference type="PANTHER" id="PTHR12304">
    <property type="entry name" value="INOSINE-URIDINE PREFERRING NUCLEOSIDE HYDROLASE"/>
    <property type="match status" value="1"/>
</dbReference>
<dbReference type="GO" id="GO:0008477">
    <property type="term" value="F:purine nucleosidase activity"/>
    <property type="evidence" value="ECO:0007669"/>
    <property type="project" value="TreeGrafter"/>
</dbReference>
<dbReference type="Gene3D" id="3.90.245.10">
    <property type="entry name" value="Ribonucleoside hydrolase-like"/>
    <property type="match status" value="1"/>
</dbReference>
<evidence type="ECO:0000256" key="2">
    <source>
        <dbReference type="ARBA" id="ARBA00023295"/>
    </source>
</evidence>
<keyword evidence="2" id="KW-0326">Glycosidase</keyword>
<dbReference type="InterPro" id="IPR036452">
    <property type="entry name" value="Ribo_hydro-like"/>
</dbReference>
<dbReference type="EMBL" id="ATAY01000085">
    <property type="protein sequence ID" value="EPR09604.1"/>
    <property type="molecule type" value="Genomic_DNA"/>
</dbReference>
<dbReference type="Proteomes" id="UP000016860">
    <property type="component" value="Unassembled WGS sequence"/>
</dbReference>